<proteinExistence type="predicted"/>
<name>A0A0E9VEV2_ANGAN</name>
<reference evidence="1" key="1">
    <citation type="submission" date="2014-11" db="EMBL/GenBank/DDBJ databases">
        <authorList>
            <person name="Amaro Gonzalez C."/>
        </authorList>
    </citation>
    <scope>NUCLEOTIDE SEQUENCE</scope>
</reference>
<evidence type="ECO:0000313" key="1">
    <source>
        <dbReference type="EMBL" id="JAH76659.1"/>
    </source>
</evidence>
<accession>A0A0E9VEV2</accession>
<protein>
    <submittedName>
        <fullName evidence="1">Uncharacterized protein</fullName>
    </submittedName>
</protein>
<organism evidence="1">
    <name type="scientific">Anguilla anguilla</name>
    <name type="common">European freshwater eel</name>
    <name type="synonym">Muraena anguilla</name>
    <dbReference type="NCBI Taxonomy" id="7936"/>
    <lineage>
        <taxon>Eukaryota</taxon>
        <taxon>Metazoa</taxon>
        <taxon>Chordata</taxon>
        <taxon>Craniata</taxon>
        <taxon>Vertebrata</taxon>
        <taxon>Euteleostomi</taxon>
        <taxon>Actinopterygii</taxon>
        <taxon>Neopterygii</taxon>
        <taxon>Teleostei</taxon>
        <taxon>Anguilliformes</taxon>
        <taxon>Anguillidae</taxon>
        <taxon>Anguilla</taxon>
    </lineage>
</organism>
<dbReference type="EMBL" id="GBXM01031918">
    <property type="protein sequence ID" value="JAH76659.1"/>
    <property type="molecule type" value="Transcribed_RNA"/>
</dbReference>
<reference evidence="1" key="2">
    <citation type="journal article" date="2015" name="Fish Shellfish Immunol.">
        <title>Early steps in the European eel (Anguilla anguilla)-Vibrio vulnificus interaction in the gills: Role of the RtxA13 toxin.</title>
        <authorList>
            <person name="Callol A."/>
            <person name="Pajuelo D."/>
            <person name="Ebbesson L."/>
            <person name="Teles M."/>
            <person name="MacKenzie S."/>
            <person name="Amaro C."/>
        </authorList>
    </citation>
    <scope>NUCLEOTIDE SEQUENCE</scope>
</reference>
<dbReference type="AlphaFoldDB" id="A0A0E9VEV2"/>
<sequence length="28" mass="3033">MQGALCNESAGLTEILDFCKGLKINHLI</sequence>